<dbReference type="InterPro" id="IPR003806">
    <property type="entry name" value="ATP-grasp_PylC-type"/>
</dbReference>
<evidence type="ECO:0000256" key="3">
    <source>
        <dbReference type="ARBA" id="ARBA00022840"/>
    </source>
</evidence>
<dbReference type="SUPFAM" id="SSF56059">
    <property type="entry name" value="Glutathione synthetase ATP-binding domain-like"/>
    <property type="match status" value="1"/>
</dbReference>
<comment type="caution">
    <text evidence="6">The sequence shown here is derived from an EMBL/GenBank/DDBJ whole genome shotgun (WGS) entry which is preliminary data.</text>
</comment>
<dbReference type="InterPro" id="IPR013815">
    <property type="entry name" value="ATP_grasp_subdomain_1"/>
</dbReference>
<dbReference type="Gene3D" id="3.40.50.20">
    <property type="match status" value="1"/>
</dbReference>
<dbReference type="Pfam" id="PF21360">
    <property type="entry name" value="PylC-like_N"/>
    <property type="match status" value="1"/>
</dbReference>
<dbReference type="Proteomes" id="UP000838308">
    <property type="component" value="Unassembled WGS sequence"/>
</dbReference>
<dbReference type="NCBIfam" id="NF009406">
    <property type="entry name" value="PRK12767.1-5"/>
    <property type="match status" value="1"/>
</dbReference>
<dbReference type="InterPro" id="IPR052032">
    <property type="entry name" value="ATP-dep_AA_Ligase"/>
</dbReference>
<reference evidence="6" key="1">
    <citation type="submission" date="2022-04" db="EMBL/GenBank/DDBJ databases">
        <authorList>
            <person name="Criscuolo A."/>
        </authorList>
    </citation>
    <scope>NUCLEOTIDE SEQUENCE</scope>
    <source>
        <strain evidence="6">CIP111895</strain>
    </source>
</reference>
<dbReference type="Pfam" id="PF02655">
    <property type="entry name" value="ATP-grasp_3"/>
    <property type="match status" value="1"/>
</dbReference>
<proteinExistence type="predicted"/>
<name>A0ABM9ERT5_9BACI</name>
<evidence type="ECO:0000313" key="7">
    <source>
        <dbReference type="Proteomes" id="UP000838308"/>
    </source>
</evidence>
<gene>
    <name evidence="6" type="ORF">BACCIP111895_02064</name>
</gene>
<dbReference type="EMBL" id="CALBWS010000011">
    <property type="protein sequence ID" value="CAH2714888.1"/>
    <property type="molecule type" value="Genomic_DNA"/>
</dbReference>
<dbReference type="RefSeq" id="WP_248735193.1">
    <property type="nucleotide sequence ID" value="NZ_CALBWS010000011.1"/>
</dbReference>
<protein>
    <recommendedName>
        <fullName evidence="5">ATP-grasp domain-containing protein</fullName>
    </recommendedName>
</protein>
<accession>A0ABM9ERT5</accession>
<evidence type="ECO:0000313" key="6">
    <source>
        <dbReference type="EMBL" id="CAH2714888.1"/>
    </source>
</evidence>
<dbReference type="PANTHER" id="PTHR43585">
    <property type="entry name" value="FUMIPYRROLE BIOSYNTHESIS PROTEIN C"/>
    <property type="match status" value="1"/>
</dbReference>
<keyword evidence="1" id="KW-0436">Ligase</keyword>
<dbReference type="InterPro" id="IPR011761">
    <property type="entry name" value="ATP-grasp"/>
</dbReference>
<feature type="domain" description="ATP-grasp" evidence="5">
    <location>
        <begin position="117"/>
        <end position="293"/>
    </location>
</feature>
<dbReference type="Gene3D" id="3.30.1490.20">
    <property type="entry name" value="ATP-grasp fold, A domain"/>
    <property type="match status" value="1"/>
</dbReference>
<sequence>MNILLCSVGRRAKLVSYFKEELGKIGGKLVAIDCDSSAPALHLADIAETVPRITHPEYIQHIKQLCIKYKISALLSLIDPELSLLAEHKEEFEKDNIKLIISNKDVVNICYDKYFTYHFLKKHGFSAIPTYLHLDDILNEIKNNKLCFPLIMKPRKGSASKGVSKIHSIEELLAFWEHTGEFIIQPFIVGHEYGVDCYVDLLNYQATHIFCKRKIRMRAGETDKSLAVNDQNLFQLITKLVDSMGLIGPIDIDCFQTDMGYLISEINPRFGGGYLHAHEAGQNFIRNIINNLDGISNMTDIGNYSEGSVMIKFDDVMVLK</sequence>
<keyword evidence="3 4" id="KW-0067">ATP-binding</keyword>
<keyword evidence="7" id="KW-1185">Reference proteome</keyword>
<dbReference type="Gene3D" id="3.30.470.20">
    <property type="entry name" value="ATP-grasp fold, B domain"/>
    <property type="match status" value="1"/>
</dbReference>
<dbReference type="PANTHER" id="PTHR43585:SF2">
    <property type="entry name" value="ATP-GRASP ENZYME FSQD"/>
    <property type="match status" value="1"/>
</dbReference>
<dbReference type="PROSITE" id="PS50975">
    <property type="entry name" value="ATP_GRASP"/>
    <property type="match status" value="1"/>
</dbReference>
<keyword evidence="2 4" id="KW-0547">Nucleotide-binding</keyword>
<evidence type="ECO:0000256" key="4">
    <source>
        <dbReference type="PROSITE-ProRule" id="PRU00409"/>
    </source>
</evidence>
<evidence type="ECO:0000256" key="1">
    <source>
        <dbReference type="ARBA" id="ARBA00022598"/>
    </source>
</evidence>
<organism evidence="6 7">
    <name type="scientific">Neobacillus rhizosphaerae</name>
    <dbReference type="NCBI Taxonomy" id="2880965"/>
    <lineage>
        <taxon>Bacteria</taxon>
        <taxon>Bacillati</taxon>
        <taxon>Bacillota</taxon>
        <taxon>Bacilli</taxon>
        <taxon>Bacillales</taxon>
        <taxon>Bacillaceae</taxon>
        <taxon>Neobacillus</taxon>
    </lineage>
</organism>
<evidence type="ECO:0000259" key="5">
    <source>
        <dbReference type="PROSITE" id="PS50975"/>
    </source>
</evidence>
<dbReference type="InterPro" id="IPR048764">
    <property type="entry name" value="PylC_N"/>
</dbReference>
<evidence type="ECO:0000256" key="2">
    <source>
        <dbReference type="ARBA" id="ARBA00022741"/>
    </source>
</evidence>